<dbReference type="EMBL" id="JABFDY010000024">
    <property type="protein sequence ID" value="KAF7689776.1"/>
    <property type="molecule type" value="Genomic_DNA"/>
</dbReference>
<dbReference type="Gene3D" id="3.40.50.300">
    <property type="entry name" value="P-loop containing nucleotide triphosphate hydrolases"/>
    <property type="match status" value="2"/>
</dbReference>
<accession>A0A8T0AGM0</accession>
<sequence length="760" mass="85232">MGSAESKSPPPPPPPPPPSEFEKPWRTINWDTKKLLKSELREIPLNCPELSHFRILLYGQVGAGKSCFINSVQSVFQAKIAIKAEEETSAGKSCTKKFKTYKITDVKGAALPFVLNDVMGLEGSEENGIHPDDIIKALKGHVKEGYTFNPVSPLSTNSPDYIKEPSHNDKVHCLVTVVAADTISQLSKEALQKMTRVRNEAVLLGIPHVVLMTKIDKICPLVKEDPNKVYTSRKIKEKMEECSQKLGPPLKCVFPVSNYHEESETNDKKDVLILMALEGIADIVQNYFENDNFKTYKITDVNGPVLPFVINDVMGLEGSEENGIHPDDIIKALKGHVKEGYTFNPVSPLNTDNPDYIKEPSPNDKVHCLVTVMAADSISLLDKEAFQKMIRVRKEALSLGIPHVVLMTKIDTITPLVKEDPSKVYTSRKIKQKMEECSQTLGPPTKCVFPQVCSFEFIGLNKMGGQASKPASRPSTPPPSPEFEKPWRKMPWGSKDILEEKLRNFEPSTPDAEFVRILIVGEIGVGKSSFINSVNNAFQKRITCGALVDVEGGHSFTKIFKTHYIKRKNGSNLPFVFNDIMGLEYEDEHGARVQDIISALKGCLKEGYKFNPATAASKNDHNYKKNPKVSDQTFYVVYVITAHKVSFMRKEVIQKLRMIREEASKYNLPQVIIMTNVDRACPLVQKDLRKIYTSKKIKEKMQECSNLLGVPMCNIFPVKNYHDEVDTDNYIDVLILKALDQIVNLANDALVEQTSSHMHE</sequence>
<evidence type="ECO:0000313" key="2">
    <source>
        <dbReference type="EMBL" id="KAF7689776.1"/>
    </source>
</evidence>
<dbReference type="AlphaFoldDB" id="A0A8T0AGM0"/>
<name>A0A8T0AGM0_SILME</name>
<feature type="region of interest" description="Disordered" evidence="1">
    <location>
        <begin position="1"/>
        <end position="24"/>
    </location>
</feature>
<protein>
    <recommendedName>
        <fullName evidence="4">Interferon-induced protein 44-like</fullName>
    </recommendedName>
</protein>
<dbReference type="GO" id="GO:0006955">
    <property type="term" value="P:immune response"/>
    <property type="evidence" value="ECO:0007669"/>
    <property type="project" value="TreeGrafter"/>
</dbReference>
<keyword evidence="3" id="KW-1185">Reference proteome</keyword>
<dbReference type="Proteomes" id="UP000606274">
    <property type="component" value="Unassembled WGS sequence"/>
</dbReference>
<feature type="compositionally biased region" description="Pro residues" evidence="1">
    <location>
        <begin position="8"/>
        <end position="19"/>
    </location>
</feature>
<organism evidence="2 3">
    <name type="scientific">Silurus meridionalis</name>
    <name type="common">Southern catfish</name>
    <name type="synonym">Silurus soldatovi meridionalis</name>
    <dbReference type="NCBI Taxonomy" id="175797"/>
    <lineage>
        <taxon>Eukaryota</taxon>
        <taxon>Metazoa</taxon>
        <taxon>Chordata</taxon>
        <taxon>Craniata</taxon>
        <taxon>Vertebrata</taxon>
        <taxon>Euteleostomi</taxon>
        <taxon>Actinopterygii</taxon>
        <taxon>Neopterygii</taxon>
        <taxon>Teleostei</taxon>
        <taxon>Ostariophysi</taxon>
        <taxon>Siluriformes</taxon>
        <taxon>Siluridae</taxon>
        <taxon>Silurus</taxon>
    </lineage>
</organism>
<dbReference type="PANTHER" id="PTHR14241:SF1">
    <property type="entry name" value="INTERFERON-INDUCED PROTEIN 44-RELATED"/>
    <property type="match status" value="1"/>
</dbReference>
<evidence type="ECO:0000313" key="3">
    <source>
        <dbReference type="Proteomes" id="UP000606274"/>
    </source>
</evidence>
<dbReference type="CDD" id="cd00882">
    <property type="entry name" value="Ras_like_GTPase"/>
    <property type="match status" value="2"/>
</dbReference>
<proteinExistence type="predicted"/>
<evidence type="ECO:0000256" key="1">
    <source>
        <dbReference type="SAM" id="MobiDB-lite"/>
    </source>
</evidence>
<reference evidence="2" key="1">
    <citation type="submission" date="2020-08" db="EMBL/GenBank/DDBJ databases">
        <title>Chromosome-level assembly of Southern catfish (Silurus meridionalis) provides insights into visual adaptation to the nocturnal and benthic lifestyles.</title>
        <authorList>
            <person name="Zhang Y."/>
            <person name="Wang D."/>
            <person name="Peng Z."/>
        </authorList>
    </citation>
    <scope>NUCLEOTIDE SEQUENCE</scope>
    <source>
        <strain evidence="2">SWU-2019-XX</strain>
        <tissue evidence="2">Muscle</tissue>
    </source>
</reference>
<feature type="region of interest" description="Disordered" evidence="1">
    <location>
        <begin position="464"/>
        <end position="489"/>
    </location>
</feature>
<dbReference type="PANTHER" id="PTHR14241">
    <property type="entry name" value="INTERFERON-INDUCED PROTEIN 44"/>
    <property type="match status" value="1"/>
</dbReference>
<comment type="caution">
    <text evidence="2">The sequence shown here is derived from an EMBL/GenBank/DDBJ whole genome shotgun (WGS) entry which is preliminary data.</text>
</comment>
<dbReference type="SUPFAM" id="SSF52540">
    <property type="entry name" value="P-loop containing nucleoside triphosphate hydrolases"/>
    <property type="match status" value="2"/>
</dbReference>
<evidence type="ECO:0008006" key="4">
    <source>
        <dbReference type="Google" id="ProtNLM"/>
    </source>
</evidence>
<gene>
    <name evidence="2" type="ORF">HF521_013129</name>
</gene>
<dbReference type="InterPro" id="IPR027417">
    <property type="entry name" value="P-loop_NTPase"/>
</dbReference>